<feature type="transmembrane region" description="Helical" evidence="1">
    <location>
        <begin position="38"/>
        <end position="55"/>
    </location>
</feature>
<evidence type="ECO:0008006" key="4">
    <source>
        <dbReference type="Google" id="ProtNLM"/>
    </source>
</evidence>
<gene>
    <name evidence="2" type="ORF">GCM10023208_19330</name>
</gene>
<keyword evidence="1" id="KW-0472">Membrane</keyword>
<dbReference type="RefSeq" id="WP_346032879.1">
    <property type="nucleotide sequence ID" value="NZ_BAABHV010000010.1"/>
</dbReference>
<keyword evidence="1" id="KW-1133">Transmembrane helix</keyword>
<keyword evidence="1" id="KW-0812">Transmembrane</keyword>
<name>A0ABP9KFX1_9SPHN</name>
<evidence type="ECO:0000313" key="2">
    <source>
        <dbReference type="EMBL" id="GAA5055445.1"/>
    </source>
</evidence>
<dbReference type="Proteomes" id="UP001500518">
    <property type="component" value="Unassembled WGS sequence"/>
</dbReference>
<feature type="transmembrane region" description="Helical" evidence="1">
    <location>
        <begin position="99"/>
        <end position="118"/>
    </location>
</feature>
<reference evidence="3" key="1">
    <citation type="journal article" date="2019" name="Int. J. Syst. Evol. Microbiol.">
        <title>The Global Catalogue of Microorganisms (GCM) 10K type strain sequencing project: providing services to taxonomists for standard genome sequencing and annotation.</title>
        <authorList>
            <consortium name="The Broad Institute Genomics Platform"/>
            <consortium name="The Broad Institute Genome Sequencing Center for Infectious Disease"/>
            <person name="Wu L."/>
            <person name="Ma J."/>
        </authorList>
    </citation>
    <scope>NUCLEOTIDE SEQUENCE [LARGE SCALE GENOMIC DNA]</scope>
    <source>
        <strain evidence="3">JCM 18014</strain>
    </source>
</reference>
<feature type="transmembrane region" description="Helical" evidence="1">
    <location>
        <begin position="7"/>
        <end position="26"/>
    </location>
</feature>
<protein>
    <recommendedName>
        <fullName evidence="4">TIGR04086 family membrane protein</fullName>
    </recommendedName>
</protein>
<accession>A0ABP9KFX1</accession>
<keyword evidence="3" id="KW-1185">Reference proteome</keyword>
<dbReference type="EMBL" id="BAABHV010000010">
    <property type="protein sequence ID" value="GAA5055445.1"/>
    <property type="molecule type" value="Genomic_DNA"/>
</dbReference>
<feature type="transmembrane region" description="Helical" evidence="1">
    <location>
        <begin position="62"/>
        <end position="79"/>
    </location>
</feature>
<proteinExistence type="predicted"/>
<comment type="caution">
    <text evidence="2">The sequence shown here is derived from an EMBL/GenBank/DDBJ whole genome shotgun (WGS) entry which is preliminary data.</text>
</comment>
<evidence type="ECO:0000313" key="3">
    <source>
        <dbReference type="Proteomes" id="UP001500518"/>
    </source>
</evidence>
<organism evidence="2 3">
    <name type="scientific">Erythrobacter westpacificensis</name>
    <dbReference type="NCBI Taxonomy" id="1055231"/>
    <lineage>
        <taxon>Bacteria</taxon>
        <taxon>Pseudomonadati</taxon>
        <taxon>Pseudomonadota</taxon>
        <taxon>Alphaproteobacteria</taxon>
        <taxon>Sphingomonadales</taxon>
        <taxon>Erythrobacteraceae</taxon>
        <taxon>Erythrobacter/Porphyrobacter group</taxon>
        <taxon>Erythrobacter</taxon>
    </lineage>
</organism>
<sequence length="121" mass="12873">MGQYRKRIVVAGIGVELLYALYVYFLSTTDLVGYKPEGLAVAFILFALGGFWAARPAQAQRLVIGVAVGIVGTLFYYAISMPTLLAGEMEFPLMAWVNHGLKLAGGATGALLAGRFATARA</sequence>
<evidence type="ECO:0000256" key="1">
    <source>
        <dbReference type="SAM" id="Phobius"/>
    </source>
</evidence>